<evidence type="ECO:0000259" key="1">
    <source>
        <dbReference type="Pfam" id="PF00535"/>
    </source>
</evidence>
<sequence length="277" mass="31750">MIGHRVTDGWSFFVLFALIYACRRDILVKTPVVSVVMPAYNAAAYLPKTVQSVLDQTFKDFELLIIDDDSTDQTAEVGQQLASSDSRIRFVHLDDNQGVANARNVGVAHAEGQYVAFLDSDDLWLPDKLKLQVAFMQQHQAAFSYCSYDVVDDHGTKIGERKISEARLDYHEMLKGNRIGLLTVMLTREIAQKYPFPKINHEDYACWLSIARGGTLAYLASDRILAQYRKHQTSLSSNKLQAAQWTWTIYRQHEHLNIFKSLYYFLHYSLMGITDKR</sequence>
<proteinExistence type="predicted"/>
<dbReference type="InterPro" id="IPR050834">
    <property type="entry name" value="Glycosyltransf_2"/>
</dbReference>
<organism evidence="2 3">
    <name type="scientific">Lacticaseibacillus zeae DSM 20178 = KCTC 3804</name>
    <dbReference type="NCBI Taxonomy" id="1423816"/>
    <lineage>
        <taxon>Bacteria</taxon>
        <taxon>Bacillati</taxon>
        <taxon>Bacillota</taxon>
        <taxon>Bacilli</taxon>
        <taxon>Lactobacillales</taxon>
        <taxon>Lactobacillaceae</taxon>
        <taxon>Lacticaseibacillus</taxon>
    </lineage>
</organism>
<dbReference type="PROSITE" id="PS51257">
    <property type="entry name" value="PROKAR_LIPOPROTEIN"/>
    <property type="match status" value="1"/>
</dbReference>
<evidence type="ECO:0000313" key="3">
    <source>
        <dbReference type="Proteomes" id="UP000051984"/>
    </source>
</evidence>
<comment type="caution">
    <text evidence="2">The sequence shown here is derived from an EMBL/GenBank/DDBJ whole genome shotgun (WGS) entry which is preliminary data.</text>
</comment>
<dbReference type="PANTHER" id="PTHR43685">
    <property type="entry name" value="GLYCOSYLTRANSFERASE"/>
    <property type="match status" value="1"/>
</dbReference>
<dbReference type="PATRIC" id="fig|1423816.3.peg.1296"/>
<dbReference type="EMBL" id="AZCT01000019">
    <property type="protein sequence ID" value="KRK11060.1"/>
    <property type="molecule type" value="Genomic_DNA"/>
</dbReference>
<dbReference type="Pfam" id="PF00535">
    <property type="entry name" value="Glycos_transf_2"/>
    <property type="match status" value="1"/>
</dbReference>
<accession>A0A0R1EUE4</accession>
<dbReference type="SUPFAM" id="SSF53448">
    <property type="entry name" value="Nucleotide-diphospho-sugar transferases"/>
    <property type="match status" value="1"/>
</dbReference>
<dbReference type="PANTHER" id="PTHR43685:SF2">
    <property type="entry name" value="GLYCOSYLTRANSFERASE 2-LIKE DOMAIN-CONTAINING PROTEIN"/>
    <property type="match status" value="1"/>
</dbReference>
<reference evidence="2 3" key="1">
    <citation type="journal article" date="2015" name="Genome Announc.">
        <title>Expanding the biotechnology potential of lactobacilli through comparative genomics of 213 strains and associated genera.</title>
        <authorList>
            <person name="Sun Z."/>
            <person name="Harris H.M."/>
            <person name="McCann A."/>
            <person name="Guo C."/>
            <person name="Argimon S."/>
            <person name="Zhang W."/>
            <person name="Yang X."/>
            <person name="Jeffery I.B."/>
            <person name="Cooney J.C."/>
            <person name="Kagawa T.F."/>
            <person name="Liu W."/>
            <person name="Song Y."/>
            <person name="Salvetti E."/>
            <person name="Wrobel A."/>
            <person name="Rasinkangas P."/>
            <person name="Parkhill J."/>
            <person name="Rea M.C."/>
            <person name="O'Sullivan O."/>
            <person name="Ritari J."/>
            <person name="Douillard F.P."/>
            <person name="Paul Ross R."/>
            <person name="Yang R."/>
            <person name="Briner A.E."/>
            <person name="Felis G.E."/>
            <person name="de Vos W.M."/>
            <person name="Barrangou R."/>
            <person name="Klaenhammer T.R."/>
            <person name="Caufield P.W."/>
            <person name="Cui Y."/>
            <person name="Zhang H."/>
            <person name="O'Toole P.W."/>
        </authorList>
    </citation>
    <scope>NUCLEOTIDE SEQUENCE [LARGE SCALE GENOMIC DNA]</scope>
    <source>
        <strain evidence="2 3">DSM 20178</strain>
    </source>
</reference>
<dbReference type="InterPro" id="IPR029044">
    <property type="entry name" value="Nucleotide-diphossugar_trans"/>
</dbReference>
<dbReference type="AlphaFoldDB" id="A0A0R1EUE4"/>
<dbReference type="eggNOG" id="COG0463">
    <property type="taxonomic scope" value="Bacteria"/>
</dbReference>
<dbReference type="Gene3D" id="3.90.550.10">
    <property type="entry name" value="Spore Coat Polysaccharide Biosynthesis Protein SpsA, Chain A"/>
    <property type="match status" value="1"/>
</dbReference>
<dbReference type="FunFam" id="3.90.550.10:FF:000130">
    <property type="entry name" value="Family 2 glycosyl transferase"/>
    <property type="match status" value="1"/>
</dbReference>
<gene>
    <name evidence="2" type="ORF">FD51_GL001239</name>
</gene>
<keyword evidence="2" id="KW-0808">Transferase</keyword>
<evidence type="ECO:0000313" key="2">
    <source>
        <dbReference type="EMBL" id="KRK11060.1"/>
    </source>
</evidence>
<dbReference type="InterPro" id="IPR001173">
    <property type="entry name" value="Glyco_trans_2-like"/>
</dbReference>
<dbReference type="GO" id="GO:0016740">
    <property type="term" value="F:transferase activity"/>
    <property type="evidence" value="ECO:0007669"/>
    <property type="project" value="UniProtKB-KW"/>
</dbReference>
<feature type="domain" description="Glycosyltransferase 2-like" evidence="1">
    <location>
        <begin position="34"/>
        <end position="164"/>
    </location>
</feature>
<name>A0A0R1EUE4_LACZE</name>
<protein>
    <submittedName>
        <fullName evidence="2">Glycosyl transferase group 2</fullName>
    </submittedName>
</protein>
<dbReference type="CDD" id="cd00761">
    <property type="entry name" value="Glyco_tranf_GTA_type"/>
    <property type="match status" value="1"/>
</dbReference>
<dbReference type="Proteomes" id="UP000051984">
    <property type="component" value="Unassembled WGS sequence"/>
</dbReference>